<feature type="transmembrane region" description="Helical" evidence="19">
    <location>
        <begin position="129"/>
        <end position="149"/>
    </location>
</feature>
<evidence type="ECO:0000313" key="21">
    <source>
        <dbReference type="Proteomes" id="UP000263273"/>
    </source>
</evidence>
<evidence type="ECO:0000313" key="20">
    <source>
        <dbReference type="EMBL" id="HBK54455.1"/>
    </source>
</evidence>
<evidence type="ECO:0000256" key="14">
    <source>
        <dbReference type="ARBA" id="ARBA00023098"/>
    </source>
</evidence>
<evidence type="ECO:0000256" key="18">
    <source>
        <dbReference type="RuleBase" id="RU003938"/>
    </source>
</evidence>
<dbReference type="InterPro" id="IPR000374">
    <property type="entry name" value="PC_trans"/>
</dbReference>
<keyword evidence="13 19" id="KW-1133">Transmembrane helix</keyword>
<dbReference type="EMBL" id="DNZF01000238">
    <property type="protein sequence ID" value="HBK54455.1"/>
    <property type="molecule type" value="Genomic_DNA"/>
</dbReference>
<evidence type="ECO:0000256" key="3">
    <source>
        <dbReference type="ARBA" id="ARBA00005119"/>
    </source>
</evidence>
<keyword evidence="15 19" id="KW-0472">Membrane</keyword>
<dbReference type="EC" id="2.7.7.41" evidence="6 18"/>
<dbReference type="PANTHER" id="PTHR46382">
    <property type="entry name" value="PHOSPHATIDATE CYTIDYLYLTRANSFERASE"/>
    <property type="match status" value="1"/>
</dbReference>
<evidence type="ECO:0000256" key="6">
    <source>
        <dbReference type="ARBA" id="ARBA00012487"/>
    </source>
</evidence>
<feature type="transmembrane region" description="Helical" evidence="19">
    <location>
        <begin position="7"/>
        <end position="24"/>
    </location>
</feature>
<dbReference type="UniPathway" id="UPA00557">
    <property type="reaction ID" value="UER00614"/>
</dbReference>
<dbReference type="PANTHER" id="PTHR46382:SF1">
    <property type="entry name" value="PHOSPHATIDATE CYTIDYLYLTRANSFERASE"/>
    <property type="match status" value="1"/>
</dbReference>
<protein>
    <recommendedName>
        <fullName evidence="7 18">Phosphatidate cytidylyltransferase</fullName>
        <ecNumber evidence="6 18">2.7.7.41</ecNumber>
    </recommendedName>
</protein>
<feature type="transmembrane region" description="Helical" evidence="19">
    <location>
        <begin position="239"/>
        <end position="260"/>
    </location>
</feature>
<evidence type="ECO:0000256" key="15">
    <source>
        <dbReference type="ARBA" id="ARBA00023136"/>
    </source>
</evidence>
<dbReference type="STRING" id="378794.GCA_001570625_01298"/>
<keyword evidence="10 18" id="KW-0808">Transferase</keyword>
<keyword evidence="11 18" id="KW-0812">Transmembrane</keyword>
<reference evidence="20 21" key="1">
    <citation type="journal article" date="2018" name="Nat. Biotechnol.">
        <title>A standardized bacterial taxonomy based on genome phylogeny substantially revises the tree of life.</title>
        <authorList>
            <person name="Parks D.H."/>
            <person name="Chuvochina M."/>
            <person name="Waite D.W."/>
            <person name="Rinke C."/>
            <person name="Skarshewski A."/>
            <person name="Chaumeil P.A."/>
            <person name="Hugenholtz P."/>
        </authorList>
    </citation>
    <scope>NUCLEOTIDE SEQUENCE [LARGE SCALE GENOMIC DNA]</scope>
    <source>
        <strain evidence="20">UBA10948</strain>
    </source>
</reference>
<evidence type="ECO:0000256" key="9">
    <source>
        <dbReference type="ARBA" id="ARBA00022516"/>
    </source>
</evidence>
<keyword evidence="16" id="KW-0594">Phospholipid biosynthesis</keyword>
<keyword evidence="8" id="KW-1003">Cell membrane</keyword>
<feature type="transmembrane region" description="Helical" evidence="19">
    <location>
        <begin position="170"/>
        <end position="189"/>
    </location>
</feature>
<accession>A0A354YYN5</accession>
<keyword evidence="12 18" id="KW-0548">Nucleotidyltransferase</keyword>
<evidence type="ECO:0000256" key="8">
    <source>
        <dbReference type="ARBA" id="ARBA00022475"/>
    </source>
</evidence>
<comment type="caution">
    <text evidence="20">The sequence shown here is derived from an EMBL/GenBank/DDBJ whole genome shotgun (WGS) entry which is preliminary data.</text>
</comment>
<comment type="catalytic activity">
    <reaction evidence="1 18">
        <text>a 1,2-diacyl-sn-glycero-3-phosphate + CTP + H(+) = a CDP-1,2-diacyl-sn-glycerol + diphosphate</text>
        <dbReference type="Rhea" id="RHEA:16229"/>
        <dbReference type="ChEBI" id="CHEBI:15378"/>
        <dbReference type="ChEBI" id="CHEBI:33019"/>
        <dbReference type="ChEBI" id="CHEBI:37563"/>
        <dbReference type="ChEBI" id="CHEBI:58332"/>
        <dbReference type="ChEBI" id="CHEBI:58608"/>
        <dbReference type="EC" id="2.7.7.41"/>
    </reaction>
</comment>
<evidence type="ECO:0000256" key="12">
    <source>
        <dbReference type="ARBA" id="ARBA00022695"/>
    </source>
</evidence>
<feature type="transmembrane region" description="Helical" evidence="19">
    <location>
        <begin position="54"/>
        <end position="71"/>
    </location>
</feature>
<comment type="similarity">
    <text evidence="5 18">Belongs to the CDS family.</text>
</comment>
<evidence type="ECO:0000256" key="4">
    <source>
        <dbReference type="ARBA" id="ARBA00005189"/>
    </source>
</evidence>
<evidence type="ECO:0000256" key="10">
    <source>
        <dbReference type="ARBA" id="ARBA00022679"/>
    </source>
</evidence>
<evidence type="ECO:0000256" key="1">
    <source>
        <dbReference type="ARBA" id="ARBA00001698"/>
    </source>
</evidence>
<keyword evidence="17" id="KW-1208">Phospholipid metabolism</keyword>
<evidence type="ECO:0000256" key="19">
    <source>
        <dbReference type="SAM" id="Phobius"/>
    </source>
</evidence>
<sequence length="261" mass="29006">MFKTRLITSFVGIPLLLAILYQGGWYWKGFFVLLAIMGLFEFNRMIINRGHKVLQLPGYFLLLILLLGADYPQYTLPGIYLFLVMTLLYFVLGYPRFLPLDLAWTLLGSSYIGFLLSYAIQIADLSQPFLIILLAFLLTWASDVGGYLFGSVWGKHKMSPLLSPGKSWEGAAGSLLLSLLVSLAFFKLFDLGQLGISPVVLLGVAASILAQCGDLFISGIKRYSAVKDTGKIIPGHGGVLDRFDAFLLVVPVVYYFFVYWG</sequence>
<comment type="pathway">
    <text evidence="3 18">Phospholipid metabolism; CDP-diacylglycerol biosynthesis; CDP-diacylglycerol from sn-glycerol 3-phosphate: step 3/3.</text>
</comment>
<keyword evidence="9" id="KW-0444">Lipid biosynthesis</keyword>
<evidence type="ECO:0000256" key="11">
    <source>
        <dbReference type="ARBA" id="ARBA00022692"/>
    </source>
</evidence>
<dbReference type="AlphaFoldDB" id="A0A354YYN5"/>
<feature type="transmembrane region" description="Helical" evidence="19">
    <location>
        <begin position="195"/>
        <end position="218"/>
    </location>
</feature>
<feature type="transmembrane region" description="Helical" evidence="19">
    <location>
        <begin position="77"/>
        <end position="95"/>
    </location>
</feature>
<evidence type="ECO:0000256" key="5">
    <source>
        <dbReference type="ARBA" id="ARBA00010185"/>
    </source>
</evidence>
<evidence type="ECO:0000256" key="2">
    <source>
        <dbReference type="ARBA" id="ARBA00004651"/>
    </source>
</evidence>
<organism evidence="20 21">
    <name type="scientific">Syntrophomonas wolfei</name>
    <dbReference type="NCBI Taxonomy" id="863"/>
    <lineage>
        <taxon>Bacteria</taxon>
        <taxon>Bacillati</taxon>
        <taxon>Bacillota</taxon>
        <taxon>Clostridia</taxon>
        <taxon>Eubacteriales</taxon>
        <taxon>Syntrophomonadaceae</taxon>
        <taxon>Syntrophomonas</taxon>
    </lineage>
</organism>
<evidence type="ECO:0000256" key="7">
    <source>
        <dbReference type="ARBA" id="ARBA00019373"/>
    </source>
</evidence>
<comment type="pathway">
    <text evidence="4">Lipid metabolism.</text>
</comment>
<comment type="subcellular location">
    <subcellularLocation>
        <location evidence="2">Cell membrane</location>
        <topology evidence="2">Multi-pass membrane protein</topology>
    </subcellularLocation>
</comment>
<dbReference type="Pfam" id="PF01148">
    <property type="entry name" value="CTP_transf_1"/>
    <property type="match status" value="1"/>
</dbReference>
<evidence type="ECO:0000256" key="16">
    <source>
        <dbReference type="ARBA" id="ARBA00023209"/>
    </source>
</evidence>
<evidence type="ECO:0000256" key="17">
    <source>
        <dbReference type="ARBA" id="ARBA00023264"/>
    </source>
</evidence>
<dbReference type="GO" id="GO:0004605">
    <property type="term" value="F:phosphatidate cytidylyltransferase activity"/>
    <property type="evidence" value="ECO:0007669"/>
    <property type="project" value="UniProtKB-EC"/>
</dbReference>
<evidence type="ECO:0000256" key="13">
    <source>
        <dbReference type="ARBA" id="ARBA00022989"/>
    </source>
</evidence>
<gene>
    <name evidence="20" type="ORF">DDZ44_11010</name>
</gene>
<name>A0A354YYN5_9FIRM</name>
<feature type="transmembrane region" description="Helical" evidence="19">
    <location>
        <begin position="102"/>
        <end position="123"/>
    </location>
</feature>
<dbReference type="PROSITE" id="PS01315">
    <property type="entry name" value="CDS"/>
    <property type="match status" value="1"/>
</dbReference>
<proteinExistence type="inferred from homology"/>
<dbReference type="GO" id="GO:0005886">
    <property type="term" value="C:plasma membrane"/>
    <property type="evidence" value="ECO:0007669"/>
    <property type="project" value="UniProtKB-SubCell"/>
</dbReference>
<dbReference type="Proteomes" id="UP000263273">
    <property type="component" value="Unassembled WGS sequence"/>
</dbReference>
<keyword evidence="14" id="KW-0443">Lipid metabolism</keyword>
<dbReference type="GO" id="GO:0016024">
    <property type="term" value="P:CDP-diacylglycerol biosynthetic process"/>
    <property type="evidence" value="ECO:0007669"/>
    <property type="project" value="UniProtKB-UniPathway"/>
</dbReference>